<dbReference type="EMBL" id="Y18930">
    <property type="protein sequence ID" value="CAB57593.1"/>
    <property type="molecule type" value="Genomic_DNA"/>
</dbReference>
<evidence type="ECO:0000313" key="2">
    <source>
        <dbReference type="EMBL" id="CAB57593.1"/>
    </source>
</evidence>
<keyword evidence="1" id="KW-0812">Transmembrane</keyword>
<feature type="transmembrane region" description="Helical" evidence="1">
    <location>
        <begin position="22"/>
        <end position="50"/>
    </location>
</feature>
<evidence type="ECO:0000256" key="1">
    <source>
        <dbReference type="SAM" id="Phobius"/>
    </source>
</evidence>
<gene>
    <name evidence="2" type="primary">ORF-c10_020</name>
</gene>
<protein>
    <submittedName>
        <fullName evidence="2">Uncharacterized protein ORF-c10_020</fullName>
    </submittedName>
</protein>
<sequence>MALSIIFSNCCPLLYTIPSFNFSYLALSVVSLPLIIISAPSAPAFIILLIDIKAALLKWYPFSKAIANLNAITLALSSGFSTFVIVICGFSRPKTFSKICASCFIFLPPLPIIIEGLPAYIITLVPIGVFKTSTPAYSAL</sequence>
<accession>Q9UX99</accession>
<dbReference type="AlphaFoldDB" id="Q9UX99"/>
<name>Q9UX99_SACSO</name>
<keyword evidence="1" id="KW-0472">Membrane</keyword>
<feature type="transmembrane region" description="Helical" evidence="1">
    <location>
        <begin position="112"/>
        <end position="130"/>
    </location>
</feature>
<proteinExistence type="predicted"/>
<organism evidence="2">
    <name type="scientific">Saccharolobus solfataricus</name>
    <name type="common">Sulfolobus solfataricus</name>
    <dbReference type="NCBI Taxonomy" id="2287"/>
    <lineage>
        <taxon>Archaea</taxon>
        <taxon>Thermoproteota</taxon>
        <taxon>Thermoprotei</taxon>
        <taxon>Sulfolobales</taxon>
        <taxon>Sulfolobaceae</taxon>
        <taxon>Saccharolobus</taxon>
    </lineage>
</organism>
<feature type="transmembrane region" description="Helical" evidence="1">
    <location>
        <begin position="71"/>
        <end position="92"/>
    </location>
</feature>
<keyword evidence="1" id="KW-1133">Transmembrane helix</keyword>
<reference evidence="2" key="1">
    <citation type="journal article" date="2000" name="Genome">
        <title>Gene content and organization of a 281-kbp contig from the genome of the extremely thermophilic archaeon, Sulfolobus solfataricus P2.</title>
        <authorList>
            <person name="Charlebois R.L."/>
            <person name="Singh R.K."/>
            <person name="Chan-Weiher C.C.-Y."/>
            <person name="Allard G."/>
            <person name="Chow C."/>
            <person name="Confalonieri F."/>
            <person name="Curtis B."/>
            <person name="Duguet M."/>
            <person name="Erauso G."/>
            <person name="Faguy D."/>
            <person name="Gaasterland T."/>
            <person name="Garrett R.A."/>
            <person name="Gordon P."/>
            <person name="Jeffries A.C."/>
            <person name="Kozera C."/>
            <person name="Kushwaha N."/>
            <person name="Lafleur E."/>
            <person name="Medina N."/>
            <person name="Peng X."/>
            <person name="Penny S.L."/>
            <person name="She Q."/>
            <person name="St Jean A."/>
            <person name="van der Oost J."/>
            <person name="Young F."/>
            <person name="Zivanovic Y."/>
            <person name="Doolittle W.F."/>
            <person name="Ragan M.A."/>
            <person name="Sensen C.W."/>
        </authorList>
    </citation>
    <scope>NUCLEOTIDE SEQUENCE</scope>
    <source>
        <strain evidence="2">P2</strain>
    </source>
</reference>